<evidence type="ECO:0000313" key="2">
    <source>
        <dbReference type="Proteomes" id="UP000593568"/>
    </source>
</evidence>
<accession>A0A7J9F6A6</accession>
<feature type="non-terminal residue" evidence="1">
    <location>
        <position position="39"/>
    </location>
</feature>
<dbReference type="AlphaFoldDB" id="A0A7J9F6A6"/>
<keyword evidence="2" id="KW-1185">Reference proteome</keyword>
<organism evidence="1 2">
    <name type="scientific">Gossypium trilobum</name>
    <dbReference type="NCBI Taxonomy" id="34281"/>
    <lineage>
        <taxon>Eukaryota</taxon>
        <taxon>Viridiplantae</taxon>
        <taxon>Streptophyta</taxon>
        <taxon>Embryophyta</taxon>
        <taxon>Tracheophyta</taxon>
        <taxon>Spermatophyta</taxon>
        <taxon>Magnoliopsida</taxon>
        <taxon>eudicotyledons</taxon>
        <taxon>Gunneridae</taxon>
        <taxon>Pentapetalae</taxon>
        <taxon>rosids</taxon>
        <taxon>malvids</taxon>
        <taxon>Malvales</taxon>
        <taxon>Malvaceae</taxon>
        <taxon>Malvoideae</taxon>
        <taxon>Gossypium</taxon>
    </lineage>
</organism>
<evidence type="ECO:0000313" key="1">
    <source>
        <dbReference type="EMBL" id="MBA0780827.1"/>
    </source>
</evidence>
<sequence>MEFVTTLVGSIVTKAVKYTISPIKNHVKYLSNHQQYVET</sequence>
<name>A0A7J9F6A6_9ROSI</name>
<dbReference type="Proteomes" id="UP000593568">
    <property type="component" value="Unassembled WGS sequence"/>
</dbReference>
<protein>
    <submittedName>
        <fullName evidence="1">Uncharacterized protein</fullName>
    </submittedName>
</protein>
<dbReference type="EMBL" id="JABEZW010000011">
    <property type="protein sequence ID" value="MBA0780827.1"/>
    <property type="molecule type" value="Genomic_DNA"/>
</dbReference>
<comment type="caution">
    <text evidence="1">The sequence shown here is derived from an EMBL/GenBank/DDBJ whole genome shotgun (WGS) entry which is preliminary data.</text>
</comment>
<proteinExistence type="predicted"/>
<gene>
    <name evidence="1" type="ORF">Gotri_004883</name>
</gene>
<reference evidence="1 2" key="1">
    <citation type="journal article" date="2019" name="Genome Biol. Evol.">
        <title>Insights into the evolution of the New World diploid cottons (Gossypium, subgenus Houzingenia) based on genome sequencing.</title>
        <authorList>
            <person name="Grover C.E."/>
            <person name="Arick M.A. 2nd"/>
            <person name="Thrash A."/>
            <person name="Conover J.L."/>
            <person name="Sanders W.S."/>
            <person name="Peterson D.G."/>
            <person name="Frelichowski J.E."/>
            <person name="Scheffler J.A."/>
            <person name="Scheffler B.E."/>
            <person name="Wendel J.F."/>
        </authorList>
    </citation>
    <scope>NUCLEOTIDE SEQUENCE [LARGE SCALE GENOMIC DNA]</scope>
    <source>
        <strain evidence="1">8</strain>
        <tissue evidence="1">Leaf</tissue>
    </source>
</reference>